<evidence type="ECO:0000313" key="2">
    <source>
        <dbReference type="EMBL" id="AES99439.2"/>
    </source>
</evidence>
<dbReference type="Gene3D" id="3.10.280.10">
    <property type="entry name" value="Mitochondrial glycoprotein"/>
    <property type="match status" value="1"/>
</dbReference>
<dbReference type="EnsemblPlants" id="AES99439">
    <property type="protein sequence ID" value="AES99439"/>
    <property type="gene ID" value="MTR_5g080870"/>
</dbReference>
<organism evidence="2 4">
    <name type="scientific">Medicago truncatula</name>
    <name type="common">Barrel medic</name>
    <name type="synonym">Medicago tribuloides</name>
    <dbReference type="NCBI Taxonomy" id="3880"/>
    <lineage>
        <taxon>Eukaryota</taxon>
        <taxon>Viridiplantae</taxon>
        <taxon>Streptophyta</taxon>
        <taxon>Embryophyta</taxon>
        <taxon>Tracheophyta</taxon>
        <taxon>Spermatophyta</taxon>
        <taxon>Magnoliopsida</taxon>
        <taxon>eudicotyledons</taxon>
        <taxon>Gunneridae</taxon>
        <taxon>Pentapetalae</taxon>
        <taxon>rosids</taxon>
        <taxon>fabids</taxon>
        <taxon>Fabales</taxon>
        <taxon>Fabaceae</taxon>
        <taxon>Papilionoideae</taxon>
        <taxon>50 kb inversion clade</taxon>
        <taxon>NPAAA clade</taxon>
        <taxon>Hologalegina</taxon>
        <taxon>IRL clade</taxon>
        <taxon>Trifolieae</taxon>
        <taxon>Medicago</taxon>
    </lineage>
</organism>
<dbReference type="AlphaFoldDB" id="G7KGW2"/>
<evidence type="ECO:0000313" key="4">
    <source>
        <dbReference type="Proteomes" id="UP000002051"/>
    </source>
</evidence>
<dbReference type="SUPFAM" id="SSF54529">
    <property type="entry name" value="Mitochondrial glycoprotein MAM33-like"/>
    <property type="match status" value="1"/>
</dbReference>
<gene>
    <name evidence="2" type="ordered locus">MTR_5g080870</name>
</gene>
<dbReference type="STRING" id="3880.G7KGW2"/>
<dbReference type="Pfam" id="PF02330">
    <property type="entry name" value="MAM33"/>
    <property type="match status" value="2"/>
</dbReference>
<dbReference type="InterPro" id="IPR003428">
    <property type="entry name" value="MAM33"/>
</dbReference>
<sequence length="337" mass="39254">MAFNSILRSKKTQPGHRAVLSTTINRYEGSFVPKFNFSSVAIKNEPNSDETLLCLIESKITCTQETDEFRGEEVPSNFPFKIVENPRNQTIILKRTYQGEKIEVKVHMVDLVTGEEHDKDDESERATQSSIDFSVSVSKKNGTSLEFCCDAYPDEMVFSGLFITNRGEQIPYYDRLDFQYYLEIRGIKPSTTNFLQEYMIKRKSREYLVWLNKLKNFIKSLELCSESNAADKVKRERRERHKPIILVPSTIRKLSNPPYTSKEIPITNAQAHKQKTSNTQAHKQEISYAQTQKQETSEQTNYKEICLVEHLIYNQWCSQYKSNQTLKTLEFLRHESL</sequence>
<dbReference type="PaxDb" id="3880-AES99439"/>
<reference evidence="3" key="3">
    <citation type="submission" date="2015-04" db="UniProtKB">
        <authorList>
            <consortium name="EnsemblPlants"/>
        </authorList>
    </citation>
    <scope>IDENTIFICATION</scope>
    <source>
        <strain evidence="3">cv. Jemalong A17</strain>
    </source>
</reference>
<accession>A0A0C3XR02</accession>
<proteinExistence type="predicted"/>
<dbReference type="HOGENOM" id="CLU_824804_0_0_1"/>
<evidence type="ECO:0000313" key="3">
    <source>
        <dbReference type="EnsemblPlants" id="AES99439"/>
    </source>
</evidence>
<dbReference type="InterPro" id="IPR036561">
    <property type="entry name" value="MAM33_sf"/>
</dbReference>
<dbReference type="Proteomes" id="UP000002051">
    <property type="component" value="Chromosome 5"/>
</dbReference>
<reference evidence="2 4" key="2">
    <citation type="journal article" date="2014" name="BMC Genomics">
        <title>An improved genome release (version Mt4.0) for the model legume Medicago truncatula.</title>
        <authorList>
            <person name="Tang H."/>
            <person name="Krishnakumar V."/>
            <person name="Bidwell S."/>
            <person name="Rosen B."/>
            <person name="Chan A."/>
            <person name="Zhou S."/>
            <person name="Gentzbittel L."/>
            <person name="Childs K.L."/>
            <person name="Yandell M."/>
            <person name="Gundlach H."/>
            <person name="Mayer K.F."/>
            <person name="Schwartz D.C."/>
            <person name="Town C.D."/>
        </authorList>
    </citation>
    <scope>GENOME REANNOTATION</scope>
    <source>
        <strain evidence="3 4">cv. Jemalong A17</strain>
    </source>
</reference>
<dbReference type="PANTHER" id="PTHR10826">
    <property type="entry name" value="COMPLEMENT COMPONENT 1"/>
    <property type="match status" value="1"/>
</dbReference>
<feature type="region of interest" description="Disordered" evidence="1">
    <location>
        <begin position="271"/>
        <end position="294"/>
    </location>
</feature>
<dbReference type="PANTHER" id="PTHR10826:SF41">
    <property type="entry name" value="MITOCHONDRIAL GLYCOPROTEIN FAMILY PROTEIN"/>
    <property type="match status" value="1"/>
</dbReference>
<reference evidence="2 4" key="1">
    <citation type="journal article" date="2011" name="Nature">
        <title>The Medicago genome provides insight into the evolution of rhizobial symbioses.</title>
        <authorList>
            <person name="Young N.D."/>
            <person name="Debelle F."/>
            <person name="Oldroyd G.E."/>
            <person name="Geurts R."/>
            <person name="Cannon S.B."/>
            <person name="Udvardi M.K."/>
            <person name="Benedito V.A."/>
            <person name="Mayer K.F."/>
            <person name="Gouzy J."/>
            <person name="Schoof H."/>
            <person name="Van de Peer Y."/>
            <person name="Proost S."/>
            <person name="Cook D.R."/>
            <person name="Meyers B.C."/>
            <person name="Spannagl M."/>
            <person name="Cheung F."/>
            <person name="De Mita S."/>
            <person name="Krishnakumar V."/>
            <person name="Gundlach H."/>
            <person name="Zhou S."/>
            <person name="Mudge J."/>
            <person name="Bharti A.K."/>
            <person name="Murray J.D."/>
            <person name="Naoumkina M.A."/>
            <person name="Rosen B."/>
            <person name="Silverstein K.A."/>
            <person name="Tang H."/>
            <person name="Rombauts S."/>
            <person name="Zhao P.X."/>
            <person name="Zhou P."/>
            <person name="Barbe V."/>
            <person name="Bardou P."/>
            <person name="Bechner M."/>
            <person name="Bellec A."/>
            <person name="Berger A."/>
            <person name="Berges H."/>
            <person name="Bidwell S."/>
            <person name="Bisseling T."/>
            <person name="Choisne N."/>
            <person name="Couloux A."/>
            <person name="Denny R."/>
            <person name="Deshpande S."/>
            <person name="Dai X."/>
            <person name="Doyle J.J."/>
            <person name="Dudez A.M."/>
            <person name="Farmer A.D."/>
            <person name="Fouteau S."/>
            <person name="Franken C."/>
            <person name="Gibelin C."/>
            <person name="Gish J."/>
            <person name="Goldstein S."/>
            <person name="Gonzalez A.J."/>
            <person name="Green P.J."/>
            <person name="Hallab A."/>
            <person name="Hartog M."/>
            <person name="Hua A."/>
            <person name="Humphray S.J."/>
            <person name="Jeong D.H."/>
            <person name="Jing Y."/>
            <person name="Jocker A."/>
            <person name="Kenton S.M."/>
            <person name="Kim D.J."/>
            <person name="Klee K."/>
            <person name="Lai H."/>
            <person name="Lang C."/>
            <person name="Lin S."/>
            <person name="Macmil S.L."/>
            <person name="Magdelenat G."/>
            <person name="Matthews L."/>
            <person name="McCorrison J."/>
            <person name="Monaghan E.L."/>
            <person name="Mun J.H."/>
            <person name="Najar F.Z."/>
            <person name="Nicholson C."/>
            <person name="Noirot C."/>
            <person name="O'Bleness M."/>
            <person name="Paule C.R."/>
            <person name="Poulain J."/>
            <person name="Prion F."/>
            <person name="Qin B."/>
            <person name="Qu C."/>
            <person name="Retzel E.F."/>
            <person name="Riddle C."/>
            <person name="Sallet E."/>
            <person name="Samain S."/>
            <person name="Samson N."/>
            <person name="Sanders I."/>
            <person name="Saurat O."/>
            <person name="Scarpelli C."/>
            <person name="Schiex T."/>
            <person name="Segurens B."/>
            <person name="Severin A.J."/>
            <person name="Sherrier D.J."/>
            <person name="Shi R."/>
            <person name="Sims S."/>
            <person name="Singer S.R."/>
            <person name="Sinharoy S."/>
            <person name="Sterck L."/>
            <person name="Viollet A."/>
            <person name="Wang B.B."/>
            <person name="Wang K."/>
            <person name="Wang M."/>
            <person name="Wang X."/>
            <person name="Warfsmann J."/>
            <person name="Weissenbach J."/>
            <person name="White D.D."/>
            <person name="White J.D."/>
            <person name="Wiley G.B."/>
            <person name="Wincker P."/>
            <person name="Xing Y."/>
            <person name="Yang L."/>
            <person name="Yao Z."/>
            <person name="Ying F."/>
            <person name="Zhai J."/>
            <person name="Zhou L."/>
            <person name="Zuber A."/>
            <person name="Denarie J."/>
            <person name="Dixon R.A."/>
            <person name="May G.D."/>
            <person name="Schwartz D.C."/>
            <person name="Rogers J."/>
            <person name="Quetier F."/>
            <person name="Town C.D."/>
            <person name="Roe B.A."/>
        </authorList>
    </citation>
    <scope>NUCLEOTIDE SEQUENCE [LARGE SCALE GENOMIC DNA]</scope>
    <source>
        <strain evidence="2">A17</strain>
        <strain evidence="3 4">cv. Jemalong A17</strain>
    </source>
</reference>
<keyword evidence="4" id="KW-1185">Reference proteome</keyword>
<dbReference type="EMBL" id="CM001221">
    <property type="protein sequence ID" value="AES99439.2"/>
    <property type="molecule type" value="Genomic_DNA"/>
</dbReference>
<dbReference type="GO" id="GO:0005759">
    <property type="term" value="C:mitochondrial matrix"/>
    <property type="evidence" value="ECO:0007669"/>
    <property type="project" value="InterPro"/>
</dbReference>
<accession>G7KGW2</accession>
<protein>
    <submittedName>
        <fullName evidence="2">Glycoprotein family protein</fullName>
    </submittedName>
</protein>
<evidence type="ECO:0000256" key="1">
    <source>
        <dbReference type="SAM" id="MobiDB-lite"/>
    </source>
</evidence>
<dbReference type="eggNOG" id="KOG2536">
    <property type="taxonomic scope" value="Eukaryota"/>
</dbReference>
<name>G7KGW2_MEDTR</name>